<feature type="domain" description="Peptidase S26" evidence="5">
    <location>
        <begin position="23"/>
        <end position="221"/>
    </location>
</feature>
<evidence type="ECO:0000256" key="4">
    <source>
        <dbReference type="RuleBase" id="RU362042"/>
    </source>
</evidence>
<dbReference type="GO" id="GO:0009003">
    <property type="term" value="F:signal peptidase activity"/>
    <property type="evidence" value="ECO:0007669"/>
    <property type="project" value="UniProtKB-EC"/>
</dbReference>
<comment type="similarity">
    <text evidence="2 4">Belongs to the peptidase S26 family.</text>
</comment>
<evidence type="ECO:0000256" key="3">
    <source>
        <dbReference type="PIRSR" id="PIRSR600223-1"/>
    </source>
</evidence>
<keyword evidence="4" id="KW-0645">Protease</keyword>
<reference evidence="6" key="1">
    <citation type="submission" date="2024-07" db="EMBL/GenBank/DDBJ databases">
        <authorList>
            <person name="Li J."/>
            <person name="Wei H."/>
            <person name="Ma J."/>
        </authorList>
    </citation>
    <scope>NUCLEOTIDE SEQUENCE</scope>
    <source>
        <strain evidence="6">AMU7</strain>
    </source>
</reference>
<dbReference type="PANTHER" id="PTHR43390:SF1">
    <property type="entry name" value="CHLOROPLAST PROCESSING PEPTIDASE"/>
    <property type="match status" value="1"/>
</dbReference>
<evidence type="ECO:0000256" key="1">
    <source>
        <dbReference type="ARBA" id="ARBA00004401"/>
    </source>
</evidence>
<dbReference type="Pfam" id="PF10502">
    <property type="entry name" value="Peptidase_S26"/>
    <property type="match status" value="1"/>
</dbReference>
<evidence type="ECO:0000313" key="7">
    <source>
        <dbReference type="EMBL" id="XDV71733.1"/>
    </source>
</evidence>
<dbReference type="PRINTS" id="PR00727">
    <property type="entry name" value="LEADERPTASE"/>
</dbReference>
<evidence type="ECO:0000259" key="5">
    <source>
        <dbReference type="Pfam" id="PF10502"/>
    </source>
</evidence>
<feature type="active site" evidence="3">
    <location>
        <position position="116"/>
    </location>
</feature>
<evidence type="ECO:0000256" key="2">
    <source>
        <dbReference type="ARBA" id="ARBA00009370"/>
    </source>
</evidence>
<dbReference type="NCBIfam" id="TIGR02227">
    <property type="entry name" value="sigpep_I_bact"/>
    <property type="match status" value="1"/>
</dbReference>
<dbReference type="CDD" id="cd06530">
    <property type="entry name" value="S26_SPase_I"/>
    <property type="match status" value="1"/>
</dbReference>
<sequence length="234" mass="25323">MGPDTAKAASRRRRLLRSPWSHALLALILVALVQGFLVKIHHVPTGSMEQTLNVGDRVLVNRTAYFASVPERGDVVVFRKPPGWGPAPDRSFLRTSVGWFGELTGIGPGNTEYLVKRIIGVPGDTVECCDAAGAVKVNGVAISEPYIHQDFPLHAGSLDCSTAVESPRCFAPLILSEGQYLLLGDHRSVSEDSVSACRNPAAPPDCVRTVHRGDITGRVDWLVFPFDKWGALDS</sequence>
<dbReference type="GO" id="GO:0006465">
    <property type="term" value="P:signal peptide processing"/>
    <property type="evidence" value="ECO:0007669"/>
    <property type="project" value="InterPro"/>
</dbReference>
<dbReference type="InterPro" id="IPR036286">
    <property type="entry name" value="LexA/Signal_pep-like_sf"/>
</dbReference>
<dbReference type="RefSeq" id="WP_369744953.1">
    <property type="nucleotide sequence ID" value="NZ_CP165735.1"/>
</dbReference>
<accession>A0AB39YJQ6</accession>
<comment type="subcellular location">
    <subcellularLocation>
        <location evidence="1">Cell membrane</location>
        <topology evidence="1">Single-pass type II membrane protein</topology>
    </subcellularLocation>
    <subcellularLocation>
        <location evidence="4">Membrane</location>
        <topology evidence="4">Single-pass type II membrane protein</topology>
    </subcellularLocation>
</comment>
<gene>
    <name evidence="6" type="primary">lepB</name>
    <name evidence="7" type="ORF">ABQM86_00635</name>
    <name evidence="6" type="ORF">ABQM86_16405</name>
</gene>
<evidence type="ECO:0000313" key="6">
    <source>
        <dbReference type="EMBL" id="XDV70530.1"/>
    </source>
</evidence>
<dbReference type="InterPro" id="IPR019533">
    <property type="entry name" value="Peptidase_S26"/>
</dbReference>
<organism evidence="6">
    <name type="scientific">Paenarthrobacter sp. AMU7</name>
    <dbReference type="NCBI Taxonomy" id="3162492"/>
    <lineage>
        <taxon>Bacteria</taxon>
        <taxon>Bacillati</taxon>
        <taxon>Actinomycetota</taxon>
        <taxon>Actinomycetes</taxon>
        <taxon>Micrococcales</taxon>
        <taxon>Micrococcaceae</taxon>
        <taxon>Paenarthrobacter</taxon>
    </lineage>
</organism>
<feature type="active site" evidence="3">
    <location>
        <position position="47"/>
    </location>
</feature>
<dbReference type="SUPFAM" id="SSF51306">
    <property type="entry name" value="LexA/Signal peptidase"/>
    <property type="match status" value="1"/>
</dbReference>
<dbReference type="EMBL" id="CP165735">
    <property type="protein sequence ID" value="XDV71733.1"/>
    <property type="molecule type" value="Genomic_DNA"/>
</dbReference>
<protein>
    <recommendedName>
        <fullName evidence="4">Signal peptidase I</fullName>
        <ecNumber evidence="4">3.4.21.89</ecNumber>
    </recommendedName>
</protein>
<proteinExistence type="inferred from homology"/>
<dbReference type="EC" id="3.4.21.89" evidence="4"/>
<dbReference type="AlphaFoldDB" id="A0AB39YJQ6"/>
<name>A0AB39YJQ6_9MICC</name>
<dbReference type="Gene3D" id="2.10.109.10">
    <property type="entry name" value="Umud Fragment, subunit A"/>
    <property type="match status" value="1"/>
</dbReference>
<comment type="catalytic activity">
    <reaction evidence="4">
        <text>Cleavage of hydrophobic, N-terminal signal or leader sequences from secreted and periplasmic proteins.</text>
        <dbReference type="EC" id="3.4.21.89"/>
    </reaction>
</comment>
<keyword evidence="4 6" id="KW-0378">Hydrolase</keyword>
<dbReference type="GO" id="GO:0005886">
    <property type="term" value="C:plasma membrane"/>
    <property type="evidence" value="ECO:0007669"/>
    <property type="project" value="UniProtKB-SubCell"/>
</dbReference>
<dbReference type="GO" id="GO:0004252">
    <property type="term" value="F:serine-type endopeptidase activity"/>
    <property type="evidence" value="ECO:0007669"/>
    <property type="project" value="InterPro"/>
</dbReference>
<dbReference type="InterPro" id="IPR000223">
    <property type="entry name" value="Pept_S26A_signal_pept_1"/>
</dbReference>
<dbReference type="PANTHER" id="PTHR43390">
    <property type="entry name" value="SIGNAL PEPTIDASE I"/>
    <property type="match status" value="1"/>
</dbReference>
<dbReference type="EMBL" id="CP165735">
    <property type="protein sequence ID" value="XDV70530.1"/>
    <property type="molecule type" value="Genomic_DNA"/>
</dbReference>